<accession>A0AA36HH90</accession>
<protein>
    <submittedName>
        <fullName evidence="2">Uncharacterized protein</fullName>
    </submittedName>
</protein>
<dbReference type="AlphaFoldDB" id="A0AA36HH90"/>
<evidence type="ECO:0000313" key="3">
    <source>
        <dbReference type="Proteomes" id="UP001176961"/>
    </source>
</evidence>
<dbReference type="Proteomes" id="UP001176961">
    <property type="component" value="Unassembled WGS sequence"/>
</dbReference>
<feature type="region of interest" description="Disordered" evidence="1">
    <location>
        <begin position="1"/>
        <end position="58"/>
    </location>
</feature>
<proteinExistence type="predicted"/>
<organism evidence="2 3">
    <name type="scientific">Cylicocyclus nassatus</name>
    <name type="common">Nematode worm</name>
    <dbReference type="NCBI Taxonomy" id="53992"/>
    <lineage>
        <taxon>Eukaryota</taxon>
        <taxon>Metazoa</taxon>
        <taxon>Ecdysozoa</taxon>
        <taxon>Nematoda</taxon>
        <taxon>Chromadorea</taxon>
        <taxon>Rhabditida</taxon>
        <taxon>Rhabditina</taxon>
        <taxon>Rhabditomorpha</taxon>
        <taxon>Strongyloidea</taxon>
        <taxon>Strongylidae</taxon>
        <taxon>Cylicocyclus</taxon>
    </lineage>
</organism>
<evidence type="ECO:0000256" key="1">
    <source>
        <dbReference type="SAM" id="MobiDB-lite"/>
    </source>
</evidence>
<dbReference type="EMBL" id="CATQJL010000326">
    <property type="protein sequence ID" value="CAJ0610034.1"/>
    <property type="molecule type" value="Genomic_DNA"/>
</dbReference>
<feature type="region of interest" description="Disordered" evidence="1">
    <location>
        <begin position="100"/>
        <end position="133"/>
    </location>
</feature>
<feature type="compositionally biased region" description="Polar residues" evidence="1">
    <location>
        <begin position="46"/>
        <end position="58"/>
    </location>
</feature>
<reference evidence="2" key="1">
    <citation type="submission" date="2023-07" db="EMBL/GenBank/DDBJ databases">
        <authorList>
            <consortium name="CYATHOMIX"/>
        </authorList>
    </citation>
    <scope>NUCLEOTIDE SEQUENCE</scope>
    <source>
        <strain evidence="2">N/A</strain>
    </source>
</reference>
<keyword evidence="3" id="KW-1185">Reference proteome</keyword>
<sequence length="133" mass="14017">MSSSFDSSQEAVTDAKFQQEKVKNPKMLTESVQNEGKEAAGDLFSSDATTSNQRGSLSTALPYSADASTASTLMLSCSSESGVPPRATSTPIKECGNLAFGDLSTIPSHSEKSNANLDDTCFSVDEMPNYDGE</sequence>
<feature type="compositionally biased region" description="Polar residues" evidence="1">
    <location>
        <begin position="105"/>
        <end position="117"/>
    </location>
</feature>
<name>A0AA36HH90_CYLNA</name>
<evidence type="ECO:0000313" key="2">
    <source>
        <dbReference type="EMBL" id="CAJ0610034.1"/>
    </source>
</evidence>
<gene>
    <name evidence="2" type="ORF">CYNAS_LOCUS22017</name>
</gene>
<comment type="caution">
    <text evidence="2">The sequence shown here is derived from an EMBL/GenBank/DDBJ whole genome shotgun (WGS) entry which is preliminary data.</text>
</comment>
<feature type="compositionally biased region" description="Polar residues" evidence="1">
    <location>
        <begin position="1"/>
        <end position="11"/>
    </location>
</feature>